<name>A0ABV7CLY6_9GAMM</name>
<dbReference type="RefSeq" id="WP_377125122.1">
    <property type="nucleotide sequence ID" value="NZ_JBHRSD010000023.1"/>
</dbReference>
<feature type="signal peptide" evidence="2">
    <location>
        <begin position="1"/>
        <end position="22"/>
    </location>
</feature>
<evidence type="ECO:0000256" key="2">
    <source>
        <dbReference type="SAM" id="SignalP"/>
    </source>
</evidence>
<evidence type="ECO:0000313" key="3">
    <source>
        <dbReference type="EMBL" id="MFC3033541.1"/>
    </source>
</evidence>
<organism evidence="3 4">
    <name type="scientific">Pseudoalteromonas fenneropenaei</name>
    <dbReference type="NCBI Taxonomy" id="1737459"/>
    <lineage>
        <taxon>Bacteria</taxon>
        <taxon>Pseudomonadati</taxon>
        <taxon>Pseudomonadota</taxon>
        <taxon>Gammaproteobacteria</taxon>
        <taxon>Alteromonadales</taxon>
        <taxon>Pseudoalteromonadaceae</taxon>
        <taxon>Pseudoalteromonas</taxon>
    </lineage>
</organism>
<evidence type="ECO:0000256" key="1">
    <source>
        <dbReference type="SAM" id="Coils"/>
    </source>
</evidence>
<gene>
    <name evidence="3" type="ORF">ACFOEE_13520</name>
</gene>
<evidence type="ECO:0000313" key="4">
    <source>
        <dbReference type="Proteomes" id="UP001595453"/>
    </source>
</evidence>
<accession>A0ABV7CLY6</accession>
<feature type="chain" id="PRO_5046437734" description="DUF2968 domain-containing protein" evidence="2">
    <location>
        <begin position="23"/>
        <end position="301"/>
    </location>
</feature>
<keyword evidence="1" id="KW-0175">Coiled coil</keyword>
<reference evidence="4" key="1">
    <citation type="journal article" date="2019" name="Int. J. Syst. Evol. Microbiol.">
        <title>The Global Catalogue of Microorganisms (GCM) 10K type strain sequencing project: providing services to taxonomists for standard genome sequencing and annotation.</title>
        <authorList>
            <consortium name="The Broad Institute Genomics Platform"/>
            <consortium name="The Broad Institute Genome Sequencing Center for Infectious Disease"/>
            <person name="Wu L."/>
            <person name="Ma J."/>
        </authorList>
    </citation>
    <scope>NUCLEOTIDE SEQUENCE [LARGE SCALE GENOMIC DNA]</scope>
    <source>
        <strain evidence="4">KCTC 42730</strain>
    </source>
</reference>
<comment type="caution">
    <text evidence="3">The sequence shown here is derived from an EMBL/GenBank/DDBJ whole genome shotgun (WGS) entry which is preliminary data.</text>
</comment>
<dbReference type="Proteomes" id="UP001595453">
    <property type="component" value="Unassembled WGS sequence"/>
</dbReference>
<dbReference type="EMBL" id="JBHRSD010000023">
    <property type="protein sequence ID" value="MFC3033541.1"/>
    <property type="molecule type" value="Genomic_DNA"/>
</dbReference>
<proteinExistence type="predicted"/>
<sequence length="301" mass="34437">MTFQRTAAILAISLALPLLAQAKAKSDNIDMEQMSRDVGIFENVLESSLRHDTGKSVKQINGYYLQNQGVVFELSVRSSSKTWFSAFKHSNDVTNFIQVDPENFEVISEQFSEFGEGFAEASREAYRAALDAVREKAEQVREVAEQEREVQRDIRDLEREKRDLSFNQRLQEKDQQAELQNRIKELEAKITQLQSQQKALNGEQQSIRKRLEEQKAMQEKQQQAAQQAIQSTLDKVLSQSLCDYGAGLKSLPKDQYISFVIRGVIDDKRVVQVYSKEDVQDCVSGKLKAEQLLAKAQNYQF</sequence>
<keyword evidence="4" id="KW-1185">Reference proteome</keyword>
<protein>
    <recommendedName>
        <fullName evidence="5">DUF2968 domain-containing protein</fullName>
    </recommendedName>
</protein>
<evidence type="ECO:0008006" key="5">
    <source>
        <dbReference type="Google" id="ProtNLM"/>
    </source>
</evidence>
<keyword evidence="2" id="KW-0732">Signal</keyword>
<feature type="coiled-coil region" evidence="1">
    <location>
        <begin position="123"/>
        <end position="228"/>
    </location>
</feature>